<evidence type="ECO:0000256" key="4">
    <source>
        <dbReference type="SAM" id="MobiDB-lite"/>
    </source>
</evidence>
<dbReference type="Proteomes" id="UP000777438">
    <property type="component" value="Unassembled WGS sequence"/>
</dbReference>
<dbReference type="Pfam" id="PF00023">
    <property type="entry name" value="Ank"/>
    <property type="match status" value="1"/>
</dbReference>
<evidence type="ECO:0000256" key="3">
    <source>
        <dbReference type="PROSITE-ProRule" id="PRU00023"/>
    </source>
</evidence>
<feature type="compositionally biased region" description="Basic and acidic residues" evidence="4">
    <location>
        <begin position="730"/>
        <end position="748"/>
    </location>
</feature>
<dbReference type="SUPFAM" id="SSF48403">
    <property type="entry name" value="Ankyrin repeat"/>
    <property type="match status" value="1"/>
</dbReference>
<evidence type="ECO:0000313" key="6">
    <source>
        <dbReference type="Proteomes" id="UP000777438"/>
    </source>
</evidence>
<sequence>MFSSTHRITDLLAESAPNRFVSAVRLWMGLGRASADRSTFLPFGRASVSREVLASGFYVLSDPSGLKHHPSEMASIFSLANITSCFRNESEFGLPKPLQRSLVLQFQKLITDPHVPLENIPVGLRLIALEAMTKQELGIIQAERPELLEWERDINKSAIKIIGEETDFLRAFSNPLRMIATAFQSHGHATPIQSTPRSSRALEYSMSAWKLSEAHMAAYRGDYASLAGAIDKGEAGICENEVLWTPLHSAVLNGDKRAADMLLKGGADINAHLGQSSPCALAPLLLAIVLDHVPIVKLLLQYERIDIWVREYGYWSSTAAHLAAEFCSRDSVLKMLLSRDSLLARSRDARRRTPLHRATGANNIDCVKTLIKFGADIDATDVSLITPLHKAYAAGNGFQGVIEMMSLDTKQGAEGFGPQFTVVDSSAPEVQEGLRNAGFGSLYPELLEAFLPLSTLMMEKFEYLVSKCPSDHDPFILVNECQILRHFGSNSGVETLFLWLNSQRRLLPQEDFERRFRALHFPPSSFSSSIVEFEINLRTLSQNFSPGRAVPLDAKLPGQKGVTYISNNQSQEIISYLLRKGASPEAEKTTSYTPECYSYRPSDLLWCKNLLRESSPDFEPEKACNKASMRYTESNTGEVMDLPSLHVKAFKGSFSIWRWIPTVLPGLRLICVGGRAVTDEQAIQVSDYNVTIEVRMFPPNVSEQVLVKLSLNDRESLGREDQDPTPLVSKSRDKQDLPESRTRVHYDVGRVPSEAQVQTPCQHAF</sequence>
<evidence type="ECO:0000256" key="2">
    <source>
        <dbReference type="ARBA" id="ARBA00023043"/>
    </source>
</evidence>
<dbReference type="InterPro" id="IPR036770">
    <property type="entry name" value="Ankyrin_rpt-contain_sf"/>
</dbReference>
<feature type="compositionally biased region" description="Polar residues" evidence="4">
    <location>
        <begin position="755"/>
        <end position="765"/>
    </location>
</feature>
<accession>A0A9P8VML1</accession>
<reference evidence="5 6" key="1">
    <citation type="journal article" date="2021" name="Nat. Commun.">
        <title>Genetic determinants of endophytism in the Arabidopsis root mycobiome.</title>
        <authorList>
            <person name="Mesny F."/>
            <person name="Miyauchi S."/>
            <person name="Thiergart T."/>
            <person name="Pickel B."/>
            <person name="Atanasova L."/>
            <person name="Karlsson M."/>
            <person name="Huettel B."/>
            <person name="Barry K.W."/>
            <person name="Haridas S."/>
            <person name="Chen C."/>
            <person name="Bauer D."/>
            <person name="Andreopoulos W."/>
            <person name="Pangilinan J."/>
            <person name="LaButti K."/>
            <person name="Riley R."/>
            <person name="Lipzen A."/>
            <person name="Clum A."/>
            <person name="Drula E."/>
            <person name="Henrissat B."/>
            <person name="Kohler A."/>
            <person name="Grigoriev I.V."/>
            <person name="Martin F.M."/>
            <person name="Hacquard S."/>
        </authorList>
    </citation>
    <scope>NUCLEOTIDE SEQUENCE [LARGE SCALE GENOMIC DNA]</scope>
    <source>
        <strain evidence="5 6">MPI-CAGE-CH-0241</strain>
    </source>
</reference>
<evidence type="ECO:0000313" key="5">
    <source>
        <dbReference type="EMBL" id="KAH6867426.1"/>
    </source>
</evidence>
<dbReference type="AlphaFoldDB" id="A0A9P8VML1"/>
<dbReference type="PANTHER" id="PTHR24198">
    <property type="entry name" value="ANKYRIN REPEAT AND PROTEIN KINASE DOMAIN-CONTAINING PROTEIN"/>
    <property type="match status" value="1"/>
</dbReference>
<evidence type="ECO:0000256" key="1">
    <source>
        <dbReference type="ARBA" id="ARBA00022737"/>
    </source>
</evidence>
<dbReference type="OrthoDB" id="70519at2759"/>
<comment type="caution">
    <text evidence="5">The sequence shown here is derived from an EMBL/GenBank/DDBJ whole genome shotgun (WGS) entry which is preliminary data.</text>
</comment>
<gene>
    <name evidence="5" type="ORF">B0T10DRAFT_502388</name>
</gene>
<protein>
    <submittedName>
        <fullName evidence="5">Uncharacterized protein</fullName>
    </submittedName>
</protein>
<dbReference type="Pfam" id="PF12796">
    <property type="entry name" value="Ank_2"/>
    <property type="match status" value="1"/>
</dbReference>
<dbReference type="SMART" id="SM00248">
    <property type="entry name" value="ANK"/>
    <property type="match status" value="5"/>
</dbReference>
<organism evidence="5 6">
    <name type="scientific">Thelonectria olida</name>
    <dbReference type="NCBI Taxonomy" id="1576542"/>
    <lineage>
        <taxon>Eukaryota</taxon>
        <taxon>Fungi</taxon>
        <taxon>Dikarya</taxon>
        <taxon>Ascomycota</taxon>
        <taxon>Pezizomycotina</taxon>
        <taxon>Sordariomycetes</taxon>
        <taxon>Hypocreomycetidae</taxon>
        <taxon>Hypocreales</taxon>
        <taxon>Nectriaceae</taxon>
        <taxon>Thelonectria</taxon>
    </lineage>
</organism>
<dbReference type="EMBL" id="JAGPYM010000102">
    <property type="protein sequence ID" value="KAH6867426.1"/>
    <property type="molecule type" value="Genomic_DNA"/>
</dbReference>
<feature type="region of interest" description="Disordered" evidence="4">
    <location>
        <begin position="716"/>
        <end position="765"/>
    </location>
</feature>
<feature type="repeat" description="ANK" evidence="3">
    <location>
        <begin position="350"/>
        <end position="382"/>
    </location>
</feature>
<dbReference type="Gene3D" id="1.25.40.20">
    <property type="entry name" value="Ankyrin repeat-containing domain"/>
    <property type="match status" value="1"/>
</dbReference>
<dbReference type="InterPro" id="IPR002110">
    <property type="entry name" value="Ankyrin_rpt"/>
</dbReference>
<keyword evidence="2 3" id="KW-0040">ANK repeat</keyword>
<dbReference type="PANTHER" id="PTHR24198:SF165">
    <property type="entry name" value="ANKYRIN REPEAT-CONTAINING PROTEIN-RELATED"/>
    <property type="match status" value="1"/>
</dbReference>
<dbReference type="PROSITE" id="PS50088">
    <property type="entry name" value="ANK_REPEAT"/>
    <property type="match status" value="2"/>
</dbReference>
<keyword evidence="6" id="KW-1185">Reference proteome</keyword>
<dbReference type="PROSITE" id="PS50297">
    <property type="entry name" value="ANK_REP_REGION"/>
    <property type="match status" value="2"/>
</dbReference>
<name>A0A9P8VML1_9HYPO</name>
<proteinExistence type="predicted"/>
<feature type="repeat" description="ANK" evidence="3">
    <location>
        <begin position="245"/>
        <end position="274"/>
    </location>
</feature>
<keyword evidence="1" id="KW-0677">Repeat</keyword>